<keyword evidence="1 3" id="KW-0853">WD repeat</keyword>
<dbReference type="InParanoid" id="A0A067PKC1"/>
<dbReference type="AlphaFoldDB" id="A0A067PKC1"/>
<reference evidence="5" key="1">
    <citation type="journal article" date="2014" name="Proc. Natl. Acad. Sci. U.S.A.">
        <title>Extensive sampling of basidiomycete genomes demonstrates inadequacy of the white-rot/brown-rot paradigm for wood decay fungi.</title>
        <authorList>
            <person name="Riley R."/>
            <person name="Salamov A.A."/>
            <person name="Brown D.W."/>
            <person name="Nagy L.G."/>
            <person name="Floudas D."/>
            <person name="Held B.W."/>
            <person name="Levasseur A."/>
            <person name="Lombard V."/>
            <person name="Morin E."/>
            <person name="Otillar R."/>
            <person name="Lindquist E.A."/>
            <person name="Sun H."/>
            <person name="LaButti K.M."/>
            <person name="Schmutz J."/>
            <person name="Jabbour D."/>
            <person name="Luo H."/>
            <person name="Baker S.E."/>
            <person name="Pisabarro A.G."/>
            <person name="Walton J.D."/>
            <person name="Blanchette R.A."/>
            <person name="Henrissat B."/>
            <person name="Martin F."/>
            <person name="Cullen D."/>
            <person name="Hibbett D.S."/>
            <person name="Grigoriev I.V."/>
        </authorList>
    </citation>
    <scope>NUCLEOTIDE SEQUENCE [LARGE SCALE GENOMIC DNA]</scope>
    <source>
        <strain evidence="5">MUCL 33604</strain>
    </source>
</reference>
<dbReference type="OrthoDB" id="3267146at2759"/>
<sequence length="139" mass="14906">MVIDALKLVGVFAALIEQSVPHIYLSVLSFAAAKSQIANHYRSIYPCRLGLESGQALNWPSIQTIIEGHSNIVSSVAFSPDGKHIALGSWDKTARVWDVKSGELVAGPFEGHSSSVTSVAFSADDKHIASGSWDKTVRV</sequence>
<dbReference type="SUPFAM" id="SSF50978">
    <property type="entry name" value="WD40 repeat-like"/>
    <property type="match status" value="1"/>
</dbReference>
<dbReference type="EMBL" id="KL197754">
    <property type="protein sequence ID" value="KDQ50901.1"/>
    <property type="molecule type" value="Genomic_DNA"/>
</dbReference>
<feature type="repeat" description="WD" evidence="3">
    <location>
        <begin position="109"/>
        <end position="139"/>
    </location>
</feature>
<evidence type="ECO:0000256" key="1">
    <source>
        <dbReference type="ARBA" id="ARBA00022574"/>
    </source>
</evidence>
<dbReference type="InterPro" id="IPR015943">
    <property type="entry name" value="WD40/YVTN_repeat-like_dom_sf"/>
</dbReference>
<proteinExistence type="predicted"/>
<protein>
    <submittedName>
        <fullName evidence="4">Uncharacterized protein</fullName>
    </submittedName>
</protein>
<feature type="repeat" description="WD" evidence="3">
    <location>
        <begin position="66"/>
        <end position="107"/>
    </location>
</feature>
<dbReference type="PROSITE" id="PS00678">
    <property type="entry name" value="WD_REPEATS_1"/>
    <property type="match status" value="1"/>
</dbReference>
<evidence type="ECO:0000256" key="2">
    <source>
        <dbReference type="ARBA" id="ARBA00022737"/>
    </source>
</evidence>
<keyword evidence="5" id="KW-1185">Reference proteome</keyword>
<dbReference type="HOGENOM" id="CLU_000288_57_19_1"/>
<evidence type="ECO:0000313" key="5">
    <source>
        <dbReference type="Proteomes" id="UP000027265"/>
    </source>
</evidence>
<dbReference type="Proteomes" id="UP000027265">
    <property type="component" value="Unassembled WGS sequence"/>
</dbReference>
<dbReference type="Pfam" id="PF00400">
    <property type="entry name" value="WD40"/>
    <property type="match status" value="2"/>
</dbReference>
<dbReference type="PROSITE" id="PS50294">
    <property type="entry name" value="WD_REPEATS_REGION"/>
    <property type="match status" value="2"/>
</dbReference>
<organism evidence="4 5">
    <name type="scientific">Jaapia argillacea MUCL 33604</name>
    <dbReference type="NCBI Taxonomy" id="933084"/>
    <lineage>
        <taxon>Eukaryota</taxon>
        <taxon>Fungi</taxon>
        <taxon>Dikarya</taxon>
        <taxon>Basidiomycota</taxon>
        <taxon>Agaricomycotina</taxon>
        <taxon>Agaricomycetes</taxon>
        <taxon>Agaricomycetidae</taxon>
        <taxon>Jaapiales</taxon>
        <taxon>Jaapiaceae</taxon>
        <taxon>Jaapia</taxon>
    </lineage>
</organism>
<dbReference type="SMART" id="SM00320">
    <property type="entry name" value="WD40"/>
    <property type="match status" value="2"/>
</dbReference>
<dbReference type="PROSITE" id="PS50082">
    <property type="entry name" value="WD_REPEATS_2"/>
    <property type="match status" value="2"/>
</dbReference>
<keyword evidence="2" id="KW-0677">Repeat</keyword>
<dbReference type="GO" id="GO:1990234">
    <property type="term" value="C:transferase complex"/>
    <property type="evidence" value="ECO:0007669"/>
    <property type="project" value="UniProtKB-ARBA"/>
</dbReference>
<dbReference type="PANTHER" id="PTHR22847:SF637">
    <property type="entry name" value="WD REPEAT DOMAIN 5B"/>
    <property type="match status" value="1"/>
</dbReference>
<dbReference type="InterPro" id="IPR036322">
    <property type="entry name" value="WD40_repeat_dom_sf"/>
</dbReference>
<dbReference type="STRING" id="933084.A0A067PKC1"/>
<dbReference type="InterPro" id="IPR001680">
    <property type="entry name" value="WD40_rpt"/>
</dbReference>
<name>A0A067PKC1_9AGAM</name>
<evidence type="ECO:0000256" key="3">
    <source>
        <dbReference type="PROSITE-ProRule" id="PRU00221"/>
    </source>
</evidence>
<dbReference type="Gene3D" id="2.130.10.10">
    <property type="entry name" value="YVTN repeat-like/Quinoprotein amine dehydrogenase"/>
    <property type="match status" value="1"/>
</dbReference>
<accession>A0A067PKC1</accession>
<evidence type="ECO:0000313" key="4">
    <source>
        <dbReference type="EMBL" id="KDQ50901.1"/>
    </source>
</evidence>
<dbReference type="GO" id="GO:0005634">
    <property type="term" value="C:nucleus"/>
    <property type="evidence" value="ECO:0007669"/>
    <property type="project" value="TreeGrafter"/>
</dbReference>
<feature type="non-terminal residue" evidence="4">
    <location>
        <position position="139"/>
    </location>
</feature>
<gene>
    <name evidence="4" type="ORF">JAAARDRAFT_141209</name>
</gene>
<dbReference type="InterPro" id="IPR019775">
    <property type="entry name" value="WD40_repeat_CS"/>
</dbReference>
<dbReference type="PANTHER" id="PTHR22847">
    <property type="entry name" value="WD40 REPEAT PROTEIN"/>
    <property type="match status" value="1"/>
</dbReference>